<feature type="domain" description="Glycine zipper 2TM" evidence="4">
    <location>
        <begin position="99"/>
        <end position="136"/>
    </location>
</feature>
<evidence type="ECO:0000256" key="1">
    <source>
        <dbReference type="ARBA" id="ARBA00004370"/>
    </source>
</evidence>
<dbReference type="InterPro" id="IPR051407">
    <property type="entry name" value="Bact_OM_lipoprot/Surf_antigen"/>
</dbReference>
<dbReference type="AlphaFoldDB" id="A0AA37TAM1"/>
<dbReference type="PANTHER" id="PTHR35603:SF2">
    <property type="entry name" value="OUTER MEMBRANE LIPOPROTEIN"/>
    <property type="match status" value="1"/>
</dbReference>
<sequence length="200" mass="22504">MGINTIAKLSLALAVMTFSLSVSTNVFAGHHHHGSNHSYSQNYSHNYGHNYSRQHHGHTRWAKVVKAKPIYEYTSYRVPVESCHIETVRREHRNNTAPVLGAIIGGALGNAVGHNHSNKKVGTVAGAVLGAAVGAEFGKRKRHTTYEDVEYCETNYRKETRREIVGYDVTYRMHGKTYYTTTDEHPGRRIRVAVDVRPVY</sequence>
<gene>
    <name evidence="5" type="ORF">GCM10007877_26250</name>
</gene>
<keyword evidence="3" id="KW-0732">Signal</keyword>
<dbReference type="PANTHER" id="PTHR35603">
    <property type="match status" value="1"/>
</dbReference>
<organism evidence="5 6">
    <name type="scientific">Marinibactrum halimedae</name>
    <dbReference type="NCBI Taxonomy" id="1444977"/>
    <lineage>
        <taxon>Bacteria</taxon>
        <taxon>Pseudomonadati</taxon>
        <taxon>Pseudomonadota</taxon>
        <taxon>Gammaproteobacteria</taxon>
        <taxon>Cellvibrionales</taxon>
        <taxon>Cellvibrionaceae</taxon>
        <taxon>Marinibactrum</taxon>
    </lineage>
</organism>
<accession>A0AA37TAM1</accession>
<evidence type="ECO:0000256" key="3">
    <source>
        <dbReference type="SAM" id="SignalP"/>
    </source>
</evidence>
<keyword evidence="6" id="KW-1185">Reference proteome</keyword>
<evidence type="ECO:0000256" key="2">
    <source>
        <dbReference type="ARBA" id="ARBA00023136"/>
    </source>
</evidence>
<keyword evidence="2" id="KW-0472">Membrane</keyword>
<reference evidence="5 6" key="1">
    <citation type="journal article" date="2014" name="Int. J. Syst. Evol. Microbiol.">
        <title>Complete genome sequence of Corynebacterium casei LMG S-19264T (=DSM 44701T), isolated from a smear-ripened cheese.</title>
        <authorList>
            <consortium name="US DOE Joint Genome Institute (JGI-PGF)"/>
            <person name="Walter F."/>
            <person name="Albersmeier A."/>
            <person name="Kalinowski J."/>
            <person name="Ruckert C."/>
        </authorList>
    </citation>
    <scope>NUCLEOTIDE SEQUENCE [LARGE SCALE GENOMIC DNA]</scope>
    <source>
        <strain evidence="5 6">NBRC 110095</strain>
    </source>
</reference>
<protein>
    <submittedName>
        <fullName evidence="5">Membrane protein</fullName>
    </submittedName>
</protein>
<dbReference type="EMBL" id="BSPD01000062">
    <property type="protein sequence ID" value="GLS26906.1"/>
    <property type="molecule type" value="Genomic_DNA"/>
</dbReference>
<feature type="signal peptide" evidence="3">
    <location>
        <begin position="1"/>
        <end position="28"/>
    </location>
</feature>
<evidence type="ECO:0000259" key="4">
    <source>
        <dbReference type="Pfam" id="PF05433"/>
    </source>
</evidence>
<dbReference type="InterPro" id="IPR008816">
    <property type="entry name" value="Gly_zipper_2TM_dom"/>
</dbReference>
<dbReference type="Pfam" id="PF05433">
    <property type="entry name" value="Rick_17kDa_Anti"/>
    <property type="match status" value="1"/>
</dbReference>
<name>A0AA37TAM1_9GAMM</name>
<proteinExistence type="predicted"/>
<comment type="subcellular location">
    <subcellularLocation>
        <location evidence="1">Membrane</location>
    </subcellularLocation>
</comment>
<feature type="chain" id="PRO_5041248069" evidence="3">
    <location>
        <begin position="29"/>
        <end position="200"/>
    </location>
</feature>
<evidence type="ECO:0000313" key="6">
    <source>
        <dbReference type="Proteomes" id="UP001156870"/>
    </source>
</evidence>
<comment type="caution">
    <text evidence="5">The sequence shown here is derived from an EMBL/GenBank/DDBJ whole genome shotgun (WGS) entry which is preliminary data.</text>
</comment>
<evidence type="ECO:0000313" key="5">
    <source>
        <dbReference type="EMBL" id="GLS26906.1"/>
    </source>
</evidence>
<dbReference type="GO" id="GO:0019867">
    <property type="term" value="C:outer membrane"/>
    <property type="evidence" value="ECO:0007669"/>
    <property type="project" value="InterPro"/>
</dbReference>
<dbReference type="Proteomes" id="UP001156870">
    <property type="component" value="Unassembled WGS sequence"/>
</dbReference>